<evidence type="ECO:0000313" key="3">
    <source>
        <dbReference type="Proteomes" id="UP000265520"/>
    </source>
</evidence>
<dbReference type="GO" id="GO:0010088">
    <property type="term" value="P:phloem development"/>
    <property type="evidence" value="ECO:0007669"/>
    <property type="project" value="InterPro"/>
</dbReference>
<proteinExistence type="predicted"/>
<dbReference type="PANTHER" id="PTHR33232">
    <property type="entry name" value="PROTEIN SIEVE ELEMENT OCCLUSION B-LIKE"/>
    <property type="match status" value="1"/>
</dbReference>
<keyword evidence="3" id="KW-1185">Reference proteome</keyword>
<dbReference type="EMBL" id="LXQA010207880">
    <property type="protein sequence ID" value="MCI33836.1"/>
    <property type="molecule type" value="Genomic_DNA"/>
</dbReference>
<sequence length="102" mass="11752">MIMTPHGERYVHQTTMWILQRLKTYSWDAKALVTLAAFALEYGNLLYLTDTSTSDQLVNSLKQLNQIQNRKVTVPSTDLVALIMEVFHHIHDWATWSGVGYD</sequence>
<dbReference type="InterPro" id="IPR027942">
    <property type="entry name" value="SEO_N"/>
</dbReference>
<protein>
    <submittedName>
        <fullName evidence="2">Sieve element-occluding protein 1</fullName>
    </submittedName>
</protein>
<organism evidence="2 3">
    <name type="scientific">Trifolium medium</name>
    <dbReference type="NCBI Taxonomy" id="97028"/>
    <lineage>
        <taxon>Eukaryota</taxon>
        <taxon>Viridiplantae</taxon>
        <taxon>Streptophyta</taxon>
        <taxon>Embryophyta</taxon>
        <taxon>Tracheophyta</taxon>
        <taxon>Spermatophyta</taxon>
        <taxon>Magnoliopsida</taxon>
        <taxon>eudicotyledons</taxon>
        <taxon>Gunneridae</taxon>
        <taxon>Pentapetalae</taxon>
        <taxon>rosids</taxon>
        <taxon>fabids</taxon>
        <taxon>Fabales</taxon>
        <taxon>Fabaceae</taxon>
        <taxon>Papilionoideae</taxon>
        <taxon>50 kb inversion clade</taxon>
        <taxon>NPAAA clade</taxon>
        <taxon>Hologalegina</taxon>
        <taxon>IRL clade</taxon>
        <taxon>Trifolieae</taxon>
        <taxon>Trifolium</taxon>
    </lineage>
</organism>
<accession>A0A392RDC1</accession>
<feature type="non-terminal residue" evidence="2">
    <location>
        <position position="102"/>
    </location>
</feature>
<dbReference type="Pfam" id="PF14576">
    <property type="entry name" value="SEO_N"/>
    <property type="match status" value="1"/>
</dbReference>
<feature type="domain" description="Sieve element occlusion N-terminal" evidence="1">
    <location>
        <begin position="1"/>
        <end position="78"/>
    </location>
</feature>
<evidence type="ECO:0000259" key="1">
    <source>
        <dbReference type="Pfam" id="PF14576"/>
    </source>
</evidence>
<reference evidence="2 3" key="1">
    <citation type="journal article" date="2018" name="Front. Plant Sci.">
        <title>Red Clover (Trifolium pratense) and Zigzag Clover (T. medium) - A Picture of Genomic Similarities and Differences.</title>
        <authorList>
            <person name="Dluhosova J."/>
            <person name="Istvanek J."/>
            <person name="Nedelnik J."/>
            <person name="Repkova J."/>
        </authorList>
    </citation>
    <scope>NUCLEOTIDE SEQUENCE [LARGE SCALE GENOMIC DNA]</scope>
    <source>
        <strain evidence="3">cv. 10/8</strain>
        <tissue evidence="2">Leaf</tissue>
    </source>
</reference>
<dbReference type="PANTHER" id="PTHR33232:SF21">
    <property type="entry name" value="SIEVE ELEMENT OCCLUSION-RELATED"/>
    <property type="match status" value="1"/>
</dbReference>
<comment type="caution">
    <text evidence="2">The sequence shown here is derived from an EMBL/GenBank/DDBJ whole genome shotgun (WGS) entry which is preliminary data.</text>
</comment>
<evidence type="ECO:0000313" key="2">
    <source>
        <dbReference type="EMBL" id="MCI33836.1"/>
    </source>
</evidence>
<name>A0A392RDC1_9FABA</name>
<dbReference type="AlphaFoldDB" id="A0A392RDC1"/>
<dbReference type="Proteomes" id="UP000265520">
    <property type="component" value="Unassembled WGS sequence"/>
</dbReference>
<dbReference type="InterPro" id="IPR039299">
    <property type="entry name" value="SEOA"/>
</dbReference>